<dbReference type="SMART" id="SM00584">
    <property type="entry name" value="TLDc"/>
    <property type="match status" value="1"/>
</dbReference>
<evidence type="ECO:0000256" key="1">
    <source>
        <dbReference type="ARBA" id="ARBA00004173"/>
    </source>
</evidence>
<gene>
    <name evidence="6" type="primary">Tldc1</name>
    <name evidence="6" type="ORF">NGRA_1681</name>
</gene>
<dbReference type="PANTHER" id="PTHR23354">
    <property type="entry name" value="NUCLEOLAR PROTEIN 7/ESTROGEN RECEPTOR COACTIVATOR-RELATED"/>
    <property type="match status" value="1"/>
</dbReference>
<reference evidence="6 7" key="1">
    <citation type="journal article" date="2020" name="Genome Biol. Evol.">
        <title>Comparative genomics of strictly vertically transmitted, feminizing microsporidia endosymbionts of amphipod crustaceans.</title>
        <authorList>
            <person name="Cormier A."/>
            <person name="Chebbi M.A."/>
            <person name="Giraud I."/>
            <person name="Wattier R."/>
            <person name="Teixeira M."/>
            <person name="Gilbert C."/>
            <person name="Rigaud T."/>
            <person name="Cordaux R."/>
        </authorList>
    </citation>
    <scope>NUCLEOTIDE SEQUENCE [LARGE SCALE GENOMIC DNA]</scope>
    <source>
        <strain evidence="6 7">Ou3-Ou53</strain>
    </source>
</reference>
<comment type="subcellular location">
    <subcellularLocation>
        <location evidence="1">Mitochondrion</location>
    </subcellularLocation>
</comment>
<feature type="domain" description="TLDc" evidence="5">
    <location>
        <begin position="22"/>
        <end position="172"/>
    </location>
</feature>
<evidence type="ECO:0000313" key="6">
    <source>
        <dbReference type="EMBL" id="KAF9762902.1"/>
    </source>
</evidence>
<comment type="similarity">
    <text evidence="2">Belongs to the OXR1 family.</text>
</comment>
<comment type="caution">
    <text evidence="6">The sequence shown here is derived from an EMBL/GenBank/DDBJ whole genome shotgun (WGS) entry which is preliminary data.</text>
</comment>
<dbReference type="PROSITE" id="PS51886">
    <property type="entry name" value="TLDC"/>
    <property type="match status" value="1"/>
</dbReference>
<dbReference type="Proteomes" id="UP000740883">
    <property type="component" value="Unassembled WGS sequence"/>
</dbReference>
<evidence type="ECO:0000256" key="2">
    <source>
        <dbReference type="ARBA" id="ARBA00009540"/>
    </source>
</evidence>
<dbReference type="GO" id="GO:0005739">
    <property type="term" value="C:mitochondrion"/>
    <property type="evidence" value="ECO:0007669"/>
    <property type="project" value="UniProtKB-SubCell"/>
</dbReference>
<evidence type="ECO:0000313" key="7">
    <source>
        <dbReference type="Proteomes" id="UP000740883"/>
    </source>
</evidence>
<accession>A0A9P6GY30</accession>
<name>A0A9P6GY30_9MICR</name>
<evidence type="ECO:0000259" key="5">
    <source>
        <dbReference type="PROSITE" id="PS51886"/>
    </source>
</evidence>
<dbReference type="Pfam" id="PF07534">
    <property type="entry name" value="TLD"/>
    <property type="match status" value="1"/>
</dbReference>
<dbReference type="PANTHER" id="PTHR23354:SF62">
    <property type="entry name" value="MUSTARD, ISOFORM V"/>
    <property type="match status" value="1"/>
</dbReference>
<dbReference type="InterPro" id="IPR006571">
    <property type="entry name" value="TLDc_dom"/>
</dbReference>
<sequence>MLPDLKTHKIKLICAEGDYKQTILTRDIVYQIRKALDLRYKYSPVWRLMFSTYINGYSYSTMLSTFTSTVGRGPYLLIAQVLNKYYGVYFEEPLEVSLQPFGMRKKFLFKIENGNIKVTNLDPVLDQIVCSEEYLSFGYNKGGYKFLIDKSLMKIEVEEVETVEYLEIYSIEE</sequence>
<keyword evidence="3" id="KW-0496">Mitochondrion</keyword>
<protein>
    <recommendedName>
        <fullName evidence="4">Oxidation resistance protein 1</fullName>
    </recommendedName>
</protein>
<evidence type="ECO:0000256" key="4">
    <source>
        <dbReference type="ARBA" id="ARBA00040604"/>
    </source>
</evidence>
<dbReference type="AlphaFoldDB" id="A0A9P6GY30"/>
<dbReference type="EMBL" id="SBJO01000122">
    <property type="protein sequence ID" value="KAF9762902.1"/>
    <property type="molecule type" value="Genomic_DNA"/>
</dbReference>
<evidence type="ECO:0000256" key="3">
    <source>
        <dbReference type="ARBA" id="ARBA00023128"/>
    </source>
</evidence>
<dbReference type="OrthoDB" id="26679at2759"/>
<organism evidence="6 7">
    <name type="scientific">Nosema granulosis</name>
    <dbReference type="NCBI Taxonomy" id="83296"/>
    <lineage>
        <taxon>Eukaryota</taxon>
        <taxon>Fungi</taxon>
        <taxon>Fungi incertae sedis</taxon>
        <taxon>Microsporidia</taxon>
        <taxon>Nosematidae</taxon>
        <taxon>Nosema</taxon>
    </lineage>
</organism>
<proteinExistence type="inferred from homology"/>
<keyword evidence="7" id="KW-1185">Reference proteome</keyword>